<sequence>MFRVSDQNGSHNRGFENDTYSTNSNSNSNSRRFKDSHDEMYGPPYGGRNKESHDHQGWNKSSKFDAYRDSDDDGFKSSGSKGYQNYNEKKKYGGFFGGSSKPKVLPPYQTVMLKVRTQCDECVRKVRKAIVHMDGVESISVDMNQKRITIKGNIDPQYVLKKATKTGKSVELVNSKGFGSNFPSYDQQNGGDGRFNASSDYYQQSTGDKYKQNSGLDNYQHSNGDKNKKSGNVQNSKGVKFNLTPDQHDRRDNGDQYQNGAAARSKKNSDYDQYTGDHYQNGAAARSKKNSDYDQYNGDQYQQGSAGKTKKNLDYDRYGSPDAHRSNSEQGQYSNGQRNRQDSDVYQRSNLERSSQKKDYDRQSSGERFSQKKDYERQSSGDRFRQNLTYPASRDEGSYMFSDENANSCSIM</sequence>
<evidence type="ECO:0000313" key="2">
    <source>
        <dbReference type="Proteomes" id="UP001162992"/>
    </source>
</evidence>
<protein>
    <submittedName>
        <fullName evidence="1">Uncharacterized protein</fullName>
    </submittedName>
</protein>
<dbReference type="EMBL" id="CM055092">
    <property type="protein sequence ID" value="KAJ7567723.1"/>
    <property type="molecule type" value="Genomic_DNA"/>
</dbReference>
<evidence type="ECO:0000313" key="1">
    <source>
        <dbReference type="EMBL" id="KAJ7567723.1"/>
    </source>
</evidence>
<organism evidence="1 2">
    <name type="scientific">Diphasiastrum complanatum</name>
    <name type="common">Issler's clubmoss</name>
    <name type="synonym">Lycopodium complanatum</name>
    <dbReference type="NCBI Taxonomy" id="34168"/>
    <lineage>
        <taxon>Eukaryota</taxon>
        <taxon>Viridiplantae</taxon>
        <taxon>Streptophyta</taxon>
        <taxon>Embryophyta</taxon>
        <taxon>Tracheophyta</taxon>
        <taxon>Lycopodiopsida</taxon>
        <taxon>Lycopodiales</taxon>
        <taxon>Lycopodiaceae</taxon>
        <taxon>Lycopodioideae</taxon>
        <taxon>Diphasiastrum</taxon>
    </lineage>
</organism>
<accession>A0ACC2EMJ9</accession>
<reference evidence="2" key="1">
    <citation type="journal article" date="2024" name="Proc. Natl. Acad. Sci. U.S.A.">
        <title>Extraordinary preservation of gene collinearity over three hundred million years revealed in homosporous lycophytes.</title>
        <authorList>
            <person name="Li C."/>
            <person name="Wickell D."/>
            <person name="Kuo L.Y."/>
            <person name="Chen X."/>
            <person name="Nie B."/>
            <person name="Liao X."/>
            <person name="Peng D."/>
            <person name="Ji J."/>
            <person name="Jenkins J."/>
            <person name="Williams M."/>
            <person name="Shu S."/>
            <person name="Plott C."/>
            <person name="Barry K."/>
            <person name="Rajasekar S."/>
            <person name="Grimwood J."/>
            <person name="Han X."/>
            <person name="Sun S."/>
            <person name="Hou Z."/>
            <person name="He W."/>
            <person name="Dai G."/>
            <person name="Sun C."/>
            <person name="Schmutz J."/>
            <person name="Leebens-Mack J.H."/>
            <person name="Li F.W."/>
            <person name="Wang L."/>
        </authorList>
    </citation>
    <scope>NUCLEOTIDE SEQUENCE [LARGE SCALE GENOMIC DNA]</scope>
    <source>
        <strain evidence="2">cv. PW_Plant_1</strain>
    </source>
</reference>
<gene>
    <name evidence="1" type="ORF">O6H91_01G003900</name>
</gene>
<name>A0ACC2EMJ9_DIPCM</name>
<proteinExistence type="predicted"/>
<dbReference type="Proteomes" id="UP001162992">
    <property type="component" value="Chromosome 1"/>
</dbReference>
<keyword evidence="2" id="KW-1185">Reference proteome</keyword>
<comment type="caution">
    <text evidence="1">The sequence shown here is derived from an EMBL/GenBank/DDBJ whole genome shotgun (WGS) entry which is preliminary data.</text>
</comment>